<dbReference type="SUPFAM" id="SSF51395">
    <property type="entry name" value="FMN-linked oxidoreductases"/>
    <property type="match status" value="1"/>
</dbReference>
<evidence type="ECO:0000313" key="3">
    <source>
        <dbReference type="Proteomes" id="UP000023703"/>
    </source>
</evidence>
<protein>
    <submittedName>
        <fullName evidence="2">Putative NAD(P)H-dependent reductase</fullName>
    </submittedName>
</protein>
<proteinExistence type="predicted"/>
<dbReference type="Gene3D" id="3.20.20.70">
    <property type="entry name" value="Aldolase class I"/>
    <property type="match status" value="1"/>
</dbReference>
<name>X5EG55_9CORY</name>
<keyword evidence="3" id="KW-1185">Reference proteome</keyword>
<dbReference type="InterPro" id="IPR013785">
    <property type="entry name" value="Aldolase_TIM"/>
</dbReference>
<dbReference type="AlphaFoldDB" id="X5EG55"/>
<evidence type="ECO:0000313" key="2">
    <source>
        <dbReference type="EMBL" id="AHW65591.1"/>
    </source>
</evidence>
<dbReference type="eggNOG" id="COG1902">
    <property type="taxonomic scope" value="Bacteria"/>
</dbReference>
<dbReference type="Proteomes" id="UP000023703">
    <property type="component" value="Chromosome"/>
</dbReference>
<evidence type="ECO:0000259" key="1">
    <source>
        <dbReference type="Pfam" id="PF00724"/>
    </source>
</evidence>
<dbReference type="GO" id="GO:0010181">
    <property type="term" value="F:FMN binding"/>
    <property type="evidence" value="ECO:0007669"/>
    <property type="project" value="InterPro"/>
</dbReference>
<reference evidence="2 3" key="1">
    <citation type="journal article" date="2015" name="Int. J. Syst. Evol. Microbiol.">
        <title>Revisiting Corynebacterium glyciniphilum (ex Kubota et al., 1972) sp. nov., nom. rev., isolated from putrefied banana.</title>
        <authorList>
            <person name="Al-Dilaimi A."/>
            <person name="Bednarz H."/>
            <person name="Lomker A."/>
            <person name="Niehaus K."/>
            <person name="Kalinowski J."/>
            <person name="Ruckert C."/>
        </authorList>
    </citation>
    <scope>NUCLEOTIDE SEQUENCE [LARGE SCALE GENOMIC DNA]</scope>
    <source>
        <strain evidence="2">AJ 3170</strain>
    </source>
</reference>
<dbReference type="CDD" id="cd02933">
    <property type="entry name" value="OYE_like_FMN"/>
    <property type="match status" value="1"/>
</dbReference>
<dbReference type="HOGENOM" id="CLU_012153_0_0_11"/>
<dbReference type="GO" id="GO:0005829">
    <property type="term" value="C:cytosol"/>
    <property type="evidence" value="ECO:0007669"/>
    <property type="project" value="TreeGrafter"/>
</dbReference>
<dbReference type="PANTHER" id="PTHR22893">
    <property type="entry name" value="NADH OXIDOREDUCTASE-RELATED"/>
    <property type="match status" value="1"/>
</dbReference>
<dbReference type="PANTHER" id="PTHR22893:SF91">
    <property type="entry name" value="NADPH DEHYDROGENASE 2-RELATED"/>
    <property type="match status" value="1"/>
</dbReference>
<organism evidence="2 3">
    <name type="scientific">Corynebacterium glyciniphilum AJ 3170</name>
    <dbReference type="NCBI Taxonomy" id="1404245"/>
    <lineage>
        <taxon>Bacteria</taxon>
        <taxon>Bacillati</taxon>
        <taxon>Actinomycetota</taxon>
        <taxon>Actinomycetes</taxon>
        <taxon>Mycobacteriales</taxon>
        <taxon>Corynebacteriaceae</taxon>
        <taxon>Corynebacterium</taxon>
    </lineage>
</organism>
<sequence length="378" mass="40505">MGNSIRPVTVVPYVTTTTTTTTTSLFDPLDAGTLHLNNRVTMAALTRQRAEEDGVPNDLHIEYYRQRASAGLVLTEGTFPAFSNRSFPGQAGIANDEQQAGWGQVADAVHAEGGTLVMQIMHGGRTSHPDLLRGGEPEAPSAIGTGGPVRGFSGKLDGVVPRALETDEIPRIIREFVDGARRAIDAGVDAVEIHGANGYLLHEFTAASSNHRDDVYGGSPENRARLTVEVVRAVAEEIGSGRTALRISPEHGVQGVPEDDREDVLATYGALIDGINDLDMAYLSVLHADIDGDLVAALRERFTGAFLLNSGFGHVTELDEARHIVEDDLADAAVVGRQLIANPDLVRRWQDGLELNTPDSSTFYVGGAHGYTDYPFAE</sequence>
<dbReference type="EMBL" id="CP006842">
    <property type="protein sequence ID" value="AHW65591.1"/>
    <property type="molecule type" value="Genomic_DNA"/>
</dbReference>
<dbReference type="OrthoDB" id="3169239at2"/>
<dbReference type="STRING" id="1404245.CGLY_15775"/>
<dbReference type="Pfam" id="PF00724">
    <property type="entry name" value="Oxidored_FMN"/>
    <property type="match status" value="1"/>
</dbReference>
<dbReference type="InterPro" id="IPR045247">
    <property type="entry name" value="Oye-like"/>
</dbReference>
<dbReference type="GO" id="GO:0016491">
    <property type="term" value="F:oxidoreductase activity"/>
    <property type="evidence" value="ECO:0007669"/>
    <property type="project" value="InterPro"/>
</dbReference>
<dbReference type="InterPro" id="IPR001155">
    <property type="entry name" value="OxRdtase_FMN_N"/>
</dbReference>
<accession>X5EG55</accession>
<gene>
    <name evidence="2" type="ORF">CGLY_15775</name>
</gene>
<feature type="domain" description="NADH:flavin oxidoreductase/NADH oxidase N-terminal" evidence="1">
    <location>
        <begin position="24"/>
        <end position="356"/>
    </location>
</feature>
<dbReference type="KEGG" id="cgy:CGLY_15775"/>